<reference evidence="2 3" key="1">
    <citation type="submission" date="2013-09" db="EMBL/GenBank/DDBJ databases">
        <title>Genome sequencing of Arenimonas composti.</title>
        <authorList>
            <person name="Chen F."/>
            <person name="Wang G."/>
        </authorList>
    </citation>
    <scope>NUCLEOTIDE SEQUENCE [LARGE SCALE GENOMIC DNA]</scope>
    <source>
        <strain evidence="2 3">TR7-09</strain>
    </source>
</reference>
<sequence length="121" mass="13095">MSRARRITAAAILALFALQWAWHGWLAPPRTVAPWLLAAGFALPVLPAVVLVLRRNPRAGFWGAVAALPYFCHGVMLAWVDPDVRLLALAEGALAAVIVVGASWDGMRARFRRRPPPAPGL</sequence>
<protein>
    <recommendedName>
        <fullName evidence="4">DUF2069 domain-containing protein</fullName>
    </recommendedName>
</protein>
<keyword evidence="1" id="KW-0812">Transmembrane</keyword>
<feature type="transmembrane region" description="Helical" evidence="1">
    <location>
        <begin position="36"/>
        <end position="53"/>
    </location>
</feature>
<evidence type="ECO:0008006" key="4">
    <source>
        <dbReference type="Google" id="ProtNLM"/>
    </source>
</evidence>
<dbReference type="eggNOG" id="COG3308">
    <property type="taxonomic scope" value="Bacteria"/>
</dbReference>
<dbReference type="InterPro" id="IPR018643">
    <property type="entry name" value="DUF2069_membrane"/>
</dbReference>
<dbReference type="AlphaFoldDB" id="A0A091BH40"/>
<dbReference type="Pfam" id="PF09842">
    <property type="entry name" value="DUF2069"/>
    <property type="match status" value="1"/>
</dbReference>
<evidence type="ECO:0000313" key="3">
    <source>
        <dbReference type="Proteomes" id="UP000029391"/>
    </source>
</evidence>
<comment type="caution">
    <text evidence="2">The sequence shown here is derived from an EMBL/GenBank/DDBJ whole genome shotgun (WGS) entry which is preliminary data.</text>
</comment>
<evidence type="ECO:0000256" key="1">
    <source>
        <dbReference type="SAM" id="Phobius"/>
    </source>
</evidence>
<feature type="transmembrane region" description="Helical" evidence="1">
    <location>
        <begin position="86"/>
        <end position="104"/>
    </location>
</feature>
<keyword evidence="3" id="KW-1185">Reference proteome</keyword>
<accession>A0A091BH40</accession>
<dbReference type="RefSeq" id="WP_051239689.1">
    <property type="nucleotide sequence ID" value="NZ_AUFF01000003.1"/>
</dbReference>
<dbReference type="EMBL" id="AWXU01000009">
    <property type="protein sequence ID" value="KFN51061.1"/>
    <property type="molecule type" value="Genomic_DNA"/>
</dbReference>
<keyword evidence="1" id="KW-0472">Membrane</keyword>
<name>A0A091BH40_9GAMM</name>
<evidence type="ECO:0000313" key="2">
    <source>
        <dbReference type="EMBL" id="KFN51061.1"/>
    </source>
</evidence>
<keyword evidence="1" id="KW-1133">Transmembrane helix</keyword>
<organism evidence="2 3">
    <name type="scientific">Arenimonas composti TR7-09 = DSM 18010</name>
    <dbReference type="NCBI Taxonomy" id="1121013"/>
    <lineage>
        <taxon>Bacteria</taxon>
        <taxon>Pseudomonadati</taxon>
        <taxon>Pseudomonadota</taxon>
        <taxon>Gammaproteobacteria</taxon>
        <taxon>Lysobacterales</taxon>
        <taxon>Lysobacteraceae</taxon>
        <taxon>Arenimonas</taxon>
    </lineage>
</organism>
<dbReference type="Proteomes" id="UP000029391">
    <property type="component" value="Unassembled WGS sequence"/>
</dbReference>
<proteinExistence type="predicted"/>
<gene>
    <name evidence="2" type="ORF">P873_03955</name>
</gene>
<dbReference type="OrthoDB" id="5957486at2"/>
<dbReference type="STRING" id="1121013.GCA_000426365_01378"/>
<feature type="transmembrane region" description="Helical" evidence="1">
    <location>
        <begin position="60"/>
        <end position="80"/>
    </location>
</feature>